<comment type="caution">
    <text evidence="1">The sequence shown here is derived from an EMBL/GenBank/DDBJ whole genome shotgun (WGS) entry which is preliminary data.</text>
</comment>
<dbReference type="Proteomes" id="UP000712600">
    <property type="component" value="Unassembled WGS sequence"/>
</dbReference>
<name>A0A8S9PHP4_BRACR</name>
<sequence length="109" mass="12357">MELALRNIRECTDLGRTRCSMFEIVRSLRSDRVLDGLVGRYVATDSIADRSLRSEQIVADRSLRSDRLVAGWSLRSDQPRGLVGRYVATDSLRIGRYVPNNRDAWSVAT</sequence>
<evidence type="ECO:0000313" key="1">
    <source>
        <dbReference type="EMBL" id="KAF3521515.1"/>
    </source>
</evidence>
<protein>
    <submittedName>
        <fullName evidence="1">Uncharacterized protein</fullName>
    </submittedName>
</protein>
<reference evidence="1" key="1">
    <citation type="submission" date="2019-12" db="EMBL/GenBank/DDBJ databases">
        <title>Genome sequencing and annotation of Brassica cretica.</title>
        <authorList>
            <person name="Studholme D.J."/>
            <person name="Sarris P."/>
        </authorList>
    </citation>
    <scope>NUCLEOTIDE SEQUENCE</scope>
    <source>
        <strain evidence="1">PFS-109/04</strain>
        <tissue evidence="1">Leaf</tissue>
    </source>
</reference>
<organism evidence="1 2">
    <name type="scientific">Brassica cretica</name>
    <name type="common">Mustard</name>
    <dbReference type="NCBI Taxonomy" id="69181"/>
    <lineage>
        <taxon>Eukaryota</taxon>
        <taxon>Viridiplantae</taxon>
        <taxon>Streptophyta</taxon>
        <taxon>Embryophyta</taxon>
        <taxon>Tracheophyta</taxon>
        <taxon>Spermatophyta</taxon>
        <taxon>Magnoliopsida</taxon>
        <taxon>eudicotyledons</taxon>
        <taxon>Gunneridae</taxon>
        <taxon>Pentapetalae</taxon>
        <taxon>rosids</taxon>
        <taxon>malvids</taxon>
        <taxon>Brassicales</taxon>
        <taxon>Brassicaceae</taxon>
        <taxon>Brassiceae</taxon>
        <taxon>Brassica</taxon>
    </lineage>
</organism>
<evidence type="ECO:0000313" key="2">
    <source>
        <dbReference type="Proteomes" id="UP000712600"/>
    </source>
</evidence>
<gene>
    <name evidence="1" type="ORF">F2Q69_00045951</name>
</gene>
<accession>A0A8S9PHP4</accession>
<dbReference type="EMBL" id="QGKX02001347">
    <property type="protein sequence ID" value="KAF3521515.1"/>
    <property type="molecule type" value="Genomic_DNA"/>
</dbReference>
<dbReference type="AlphaFoldDB" id="A0A8S9PHP4"/>
<proteinExistence type="predicted"/>